<dbReference type="EC" id="4.2.3.12" evidence="4"/>
<keyword evidence="11" id="KW-1185">Reference proteome</keyword>
<evidence type="ECO:0000256" key="4">
    <source>
        <dbReference type="ARBA" id="ARBA00013100"/>
    </source>
</evidence>
<comment type="cofactor">
    <cofactor evidence="1">
        <name>Zn(2+)</name>
        <dbReference type="ChEBI" id="CHEBI:29105"/>
    </cofactor>
</comment>
<comment type="similarity">
    <text evidence="3">Belongs to the PTPS family.</text>
</comment>
<dbReference type="PROSITE" id="PS00987">
    <property type="entry name" value="PTPS_1"/>
    <property type="match status" value="1"/>
</dbReference>
<dbReference type="SUPFAM" id="SSF55620">
    <property type="entry name" value="Tetrahydrobiopterin biosynthesis enzymes-like"/>
    <property type="match status" value="1"/>
</dbReference>
<dbReference type="PANTHER" id="PTHR12589:SF7">
    <property type="entry name" value="6-PYRUVOYL TETRAHYDROBIOPTERIN SYNTHASE"/>
    <property type="match status" value="1"/>
</dbReference>
<proteinExistence type="inferred from homology"/>
<keyword evidence="9" id="KW-0456">Lyase</keyword>
<reference evidence="10 11" key="1">
    <citation type="submission" date="2019-08" db="EMBL/GenBank/DDBJ databases">
        <authorList>
            <person name="Alioto T."/>
            <person name="Alioto T."/>
            <person name="Gomez Garrido J."/>
        </authorList>
    </citation>
    <scope>NUCLEOTIDE SEQUENCE [LARGE SCALE GENOMIC DNA]</scope>
</reference>
<dbReference type="InterPro" id="IPR022470">
    <property type="entry name" value="PTPS_Cys_AS"/>
</dbReference>
<accession>A0A5E4MKK2</accession>
<dbReference type="PANTHER" id="PTHR12589">
    <property type="entry name" value="PYRUVOYL TETRAHYDROBIOPTERIN SYNTHASE"/>
    <property type="match status" value="1"/>
</dbReference>
<organism evidence="10 11">
    <name type="scientific">Cinara cedri</name>
    <dbReference type="NCBI Taxonomy" id="506608"/>
    <lineage>
        <taxon>Eukaryota</taxon>
        <taxon>Metazoa</taxon>
        <taxon>Ecdysozoa</taxon>
        <taxon>Arthropoda</taxon>
        <taxon>Hexapoda</taxon>
        <taxon>Insecta</taxon>
        <taxon>Pterygota</taxon>
        <taxon>Neoptera</taxon>
        <taxon>Paraneoptera</taxon>
        <taxon>Hemiptera</taxon>
        <taxon>Sternorrhyncha</taxon>
        <taxon>Aphidomorpha</taxon>
        <taxon>Aphidoidea</taxon>
        <taxon>Aphididae</taxon>
        <taxon>Lachninae</taxon>
        <taxon>Cinara</taxon>
    </lineage>
</organism>
<dbReference type="PROSITE" id="PS00988">
    <property type="entry name" value="PTPS_2"/>
    <property type="match status" value="1"/>
</dbReference>
<evidence type="ECO:0000256" key="8">
    <source>
        <dbReference type="ARBA" id="ARBA00023007"/>
    </source>
</evidence>
<dbReference type="InterPro" id="IPR038418">
    <property type="entry name" value="6-PTP_synth/QueD_sf"/>
</dbReference>
<protein>
    <recommendedName>
        <fullName evidence="5">6-pyruvoyl tetrahydrobiopterin synthase</fullName>
        <ecNumber evidence="4">4.2.3.12</ecNumber>
    </recommendedName>
</protein>
<dbReference type="GO" id="GO:0046872">
    <property type="term" value="F:metal ion binding"/>
    <property type="evidence" value="ECO:0007669"/>
    <property type="project" value="UniProtKB-KW"/>
</dbReference>
<evidence type="ECO:0000313" key="11">
    <source>
        <dbReference type="Proteomes" id="UP000325440"/>
    </source>
</evidence>
<evidence type="ECO:0000256" key="9">
    <source>
        <dbReference type="ARBA" id="ARBA00023239"/>
    </source>
</evidence>
<keyword evidence="7" id="KW-0862">Zinc</keyword>
<dbReference type="CDD" id="cd00470">
    <property type="entry name" value="PTPS"/>
    <property type="match status" value="1"/>
</dbReference>
<evidence type="ECO:0000256" key="6">
    <source>
        <dbReference type="ARBA" id="ARBA00022723"/>
    </source>
</evidence>
<comment type="pathway">
    <text evidence="2">Cofactor biosynthesis; tetrahydrobiopterin biosynthesis; tetrahydrobiopterin from 7,8-dihydroneopterin triphosphate: step 1/3.</text>
</comment>
<dbReference type="GO" id="GO:0005739">
    <property type="term" value="C:mitochondrion"/>
    <property type="evidence" value="ECO:0007669"/>
    <property type="project" value="TreeGrafter"/>
</dbReference>
<dbReference type="Proteomes" id="UP000325440">
    <property type="component" value="Unassembled WGS sequence"/>
</dbReference>
<evidence type="ECO:0000256" key="2">
    <source>
        <dbReference type="ARBA" id="ARBA00005126"/>
    </source>
</evidence>
<dbReference type="GO" id="GO:0003874">
    <property type="term" value="F:6-pyruvoyltetrahydropterin synthase activity"/>
    <property type="evidence" value="ECO:0007669"/>
    <property type="project" value="UniProtKB-EC"/>
</dbReference>
<evidence type="ECO:0000256" key="7">
    <source>
        <dbReference type="ARBA" id="ARBA00022833"/>
    </source>
</evidence>
<evidence type="ECO:0000256" key="3">
    <source>
        <dbReference type="ARBA" id="ARBA00009164"/>
    </source>
</evidence>
<dbReference type="Pfam" id="PF01242">
    <property type="entry name" value="PTPS"/>
    <property type="match status" value="1"/>
</dbReference>
<dbReference type="FunFam" id="3.30.479.10:FF:000003">
    <property type="entry name" value="6-pyruvoyl tetrahydrobiopterin synthase"/>
    <property type="match status" value="1"/>
</dbReference>
<evidence type="ECO:0000256" key="5">
    <source>
        <dbReference type="ARBA" id="ARBA00015587"/>
    </source>
</evidence>
<evidence type="ECO:0000313" key="10">
    <source>
        <dbReference type="EMBL" id="VVC32743.1"/>
    </source>
</evidence>
<keyword evidence="6" id="KW-0479">Metal-binding</keyword>
<dbReference type="GO" id="GO:0006729">
    <property type="term" value="P:tetrahydrobiopterin biosynthetic process"/>
    <property type="evidence" value="ECO:0007669"/>
    <property type="project" value="UniProtKB-UniPathway"/>
</dbReference>
<name>A0A5E4MKK2_9HEMI</name>
<dbReference type="Gene3D" id="3.30.479.10">
    <property type="entry name" value="6-pyruvoyl tetrahydropterin synthase/QueD"/>
    <property type="match status" value="1"/>
</dbReference>
<evidence type="ECO:0000256" key="1">
    <source>
        <dbReference type="ARBA" id="ARBA00001947"/>
    </source>
</evidence>
<dbReference type="InterPro" id="IPR007115">
    <property type="entry name" value="6-PTP_synth/QueD"/>
</dbReference>
<dbReference type="AlphaFoldDB" id="A0A5E4MKK2"/>
<dbReference type="UniPathway" id="UPA00849">
    <property type="reaction ID" value="UER00819"/>
</dbReference>
<sequence>MPPSAYITRIEQFSASHRLHSNNLSDEENVKIFGKCNNKYGHGHNYKVEITVRGPVDETTGMVMNIADLKKHINFAVLETLDHKNLDMDVPYFKDYVSTTENVAIFIWQQLKKVLNNPDLLYKIKLYETDKNVVVYKGD</sequence>
<dbReference type="OrthoDB" id="14045at2759"/>
<keyword evidence="8" id="KW-0783">Tetrahydrobiopterin biosynthesis</keyword>
<dbReference type="InterPro" id="IPR022469">
    <property type="entry name" value="PTPS_His_AS"/>
</dbReference>
<gene>
    <name evidence="10" type="ORF">CINCED_3A015677</name>
</gene>
<dbReference type="EMBL" id="CABPRJ010000959">
    <property type="protein sequence ID" value="VVC32743.1"/>
    <property type="molecule type" value="Genomic_DNA"/>
</dbReference>